<dbReference type="AlphaFoldDB" id="W7E4W3"/>
<dbReference type="Proteomes" id="UP000054337">
    <property type="component" value="Unassembled WGS sequence"/>
</dbReference>
<organism evidence="2 3">
    <name type="scientific">Bipolaris victoriae (strain FI3)</name>
    <name type="common">Victoria blight of oats agent</name>
    <name type="synonym">Cochliobolus victoriae</name>
    <dbReference type="NCBI Taxonomy" id="930091"/>
    <lineage>
        <taxon>Eukaryota</taxon>
        <taxon>Fungi</taxon>
        <taxon>Dikarya</taxon>
        <taxon>Ascomycota</taxon>
        <taxon>Pezizomycotina</taxon>
        <taxon>Dothideomycetes</taxon>
        <taxon>Pleosporomycetidae</taxon>
        <taxon>Pleosporales</taxon>
        <taxon>Pleosporineae</taxon>
        <taxon>Pleosporaceae</taxon>
        <taxon>Bipolaris</taxon>
    </lineage>
</organism>
<dbReference type="Pfam" id="PF23549">
    <property type="entry name" value="Zn_ribbon_GRF_2"/>
    <property type="match status" value="1"/>
</dbReference>
<feature type="domain" description="GRF-like zinc ribbon" evidence="1">
    <location>
        <begin position="21"/>
        <end position="60"/>
    </location>
</feature>
<keyword evidence="3" id="KW-1185">Reference proteome</keyword>
<protein>
    <recommendedName>
        <fullName evidence="1">GRF-like zinc ribbon domain-containing protein</fullName>
    </recommendedName>
</protein>
<proteinExistence type="predicted"/>
<evidence type="ECO:0000259" key="1">
    <source>
        <dbReference type="Pfam" id="PF23549"/>
    </source>
</evidence>
<evidence type="ECO:0000313" key="2">
    <source>
        <dbReference type="EMBL" id="EUN21035.1"/>
    </source>
</evidence>
<dbReference type="OrthoDB" id="4469945at2759"/>
<evidence type="ECO:0000313" key="3">
    <source>
        <dbReference type="Proteomes" id="UP000054337"/>
    </source>
</evidence>
<gene>
    <name evidence="2" type="ORF">COCVIDRAFT_42918</name>
</gene>
<reference evidence="2 3" key="1">
    <citation type="journal article" date="2013" name="PLoS Genet.">
        <title>Comparative genome structure, secondary metabolite, and effector coding capacity across Cochliobolus pathogens.</title>
        <authorList>
            <person name="Condon B.J."/>
            <person name="Leng Y."/>
            <person name="Wu D."/>
            <person name="Bushley K.E."/>
            <person name="Ohm R.A."/>
            <person name="Otillar R."/>
            <person name="Martin J."/>
            <person name="Schackwitz W."/>
            <person name="Grimwood J."/>
            <person name="MohdZainudin N."/>
            <person name="Xue C."/>
            <person name="Wang R."/>
            <person name="Manning V.A."/>
            <person name="Dhillon B."/>
            <person name="Tu Z.J."/>
            <person name="Steffenson B.J."/>
            <person name="Salamov A."/>
            <person name="Sun H."/>
            <person name="Lowry S."/>
            <person name="LaButti K."/>
            <person name="Han J."/>
            <person name="Copeland A."/>
            <person name="Lindquist E."/>
            <person name="Barry K."/>
            <person name="Schmutz J."/>
            <person name="Baker S.E."/>
            <person name="Ciuffetti L.M."/>
            <person name="Grigoriev I.V."/>
            <person name="Zhong S."/>
            <person name="Turgeon B.G."/>
        </authorList>
    </citation>
    <scope>NUCLEOTIDE SEQUENCE [LARGE SCALE GENOMIC DNA]</scope>
    <source>
        <strain evidence="2 3">FI3</strain>
    </source>
</reference>
<dbReference type="InterPro" id="IPR056444">
    <property type="entry name" value="Zn_ribbon_GRF_2"/>
</dbReference>
<sequence>MTDTMRVESLGLRHPKHFATLHRRITQPSNRNRNAGRPYYICISCKRNNREGWATWDDERGVRNSNPSCYCGDFSRHDQDGIGRGRHGLGFWTCATGSCDYYSKYLNGWTSYAPQCVEFYPWLL</sequence>
<accession>W7E4W3</accession>
<dbReference type="RefSeq" id="XP_014550609.1">
    <property type="nucleotide sequence ID" value="XM_014695123.1"/>
</dbReference>
<dbReference type="HOGENOM" id="CLU_2003504_0_0_1"/>
<name>W7E4W3_BIPV3</name>
<dbReference type="EMBL" id="KI968868">
    <property type="protein sequence ID" value="EUN21035.1"/>
    <property type="molecule type" value="Genomic_DNA"/>
</dbReference>
<dbReference type="GeneID" id="26257415"/>